<evidence type="ECO:0000256" key="2">
    <source>
        <dbReference type="SAM" id="Phobius"/>
    </source>
</evidence>
<proteinExistence type="predicted"/>
<organism evidence="3 4">
    <name type="scientific">Phycicoccus sonneratiae</name>
    <dbReference type="NCBI Taxonomy" id="2807628"/>
    <lineage>
        <taxon>Bacteria</taxon>
        <taxon>Bacillati</taxon>
        <taxon>Actinomycetota</taxon>
        <taxon>Actinomycetes</taxon>
        <taxon>Micrococcales</taxon>
        <taxon>Intrasporangiaceae</taxon>
        <taxon>Phycicoccus</taxon>
    </lineage>
</organism>
<keyword evidence="2" id="KW-1133">Transmembrane helix</keyword>
<feature type="transmembrane region" description="Helical" evidence="2">
    <location>
        <begin position="21"/>
        <end position="41"/>
    </location>
</feature>
<keyword evidence="2" id="KW-0812">Transmembrane</keyword>
<accession>A0ABS2CQR8</accession>
<dbReference type="Proteomes" id="UP001430172">
    <property type="component" value="Unassembled WGS sequence"/>
</dbReference>
<sequence>MTTRTDHTPTTAPPTPSTARTPAWLVVTGSTAAALLAWWPLGTAVDLVATSGGSTHTVGGVAVTLSAAVVALAALGVGGILRRTARRPRRAFGWVSLVVLVLSMAGPVLQADTGTAAVALATLHVVVAAVVVPLVVRRLPVARS</sequence>
<evidence type="ECO:0000313" key="3">
    <source>
        <dbReference type="EMBL" id="MBM6402222.1"/>
    </source>
</evidence>
<keyword evidence="2" id="KW-0472">Membrane</keyword>
<dbReference type="EMBL" id="JAFDVD010000022">
    <property type="protein sequence ID" value="MBM6402222.1"/>
    <property type="molecule type" value="Genomic_DNA"/>
</dbReference>
<feature type="transmembrane region" description="Helical" evidence="2">
    <location>
        <begin position="61"/>
        <end position="80"/>
    </location>
</feature>
<evidence type="ECO:0000256" key="1">
    <source>
        <dbReference type="SAM" id="MobiDB-lite"/>
    </source>
</evidence>
<dbReference type="InterPro" id="IPR045713">
    <property type="entry name" value="DUF6069"/>
</dbReference>
<reference evidence="3" key="1">
    <citation type="submission" date="2021-02" db="EMBL/GenBank/DDBJ databases">
        <title>Phycicoccus sp. MQZ13P-5T, whole genome shotgun sequence.</title>
        <authorList>
            <person name="Tuo L."/>
        </authorList>
    </citation>
    <scope>NUCLEOTIDE SEQUENCE</scope>
    <source>
        <strain evidence="3">MQZ13P-5</strain>
    </source>
</reference>
<feature type="transmembrane region" description="Helical" evidence="2">
    <location>
        <begin position="116"/>
        <end position="136"/>
    </location>
</feature>
<dbReference type="Pfam" id="PF19545">
    <property type="entry name" value="DUF6069"/>
    <property type="match status" value="1"/>
</dbReference>
<feature type="transmembrane region" description="Helical" evidence="2">
    <location>
        <begin position="92"/>
        <end position="110"/>
    </location>
</feature>
<comment type="caution">
    <text evidence="3">The sequence shown here is derived from an EMBL/GenBank/DDBJ whole genome shotgun (WGS) entry which is preliminary data.</text>
</comment>
<evidence type="ECO:0000313" key="4">
    <source>
        <dbReference type="Proteomes" id="UP001430172"/>
    </source>
</evidence>
<name>A0ABS2CQR8_9MICO</name>
<protein>
    <submittedName>
        <fullName evidence="3">Uncharacterized protein</fullName>
    </submittedName>
</protein>
<keyword evidence="4" id="KW-1185">Reference proteome</keyword>
<gene>
    <name evidence="3" type="ORF">JQN70_17640</name>
</gene>
<feature type="region of interest" description="Disordered" evidence="1">
    <location>
        <begin position="1"/>
        <end position="21"/>
    </location>
</feature>
<dbReference type="RefSeq" id="WP_204132689.1">
    <property type="nucleotide sequence ID" value="NZ_JAFDVD010000022.1"/>
</dbReference>